<dbReference type="InterPro" id="IPR050147">
    <property type="entry name" value="Ser/Thr_Dehydratase"/>
</dbReference>
<dbReference type="EC" id="4.3.1.19" evidence="6"/>
<sequence>MNRLTLRDIYKAAGRLRKRVFRTPLLQFEALSGRTGREIYIKPEFLQKTGSFKVRGAFNSLGSLSPKQKAQGVIAFSTGNHGRAVALVAREMGIKALVCCSKRVPDFRVRAIRDLGAEVRQVGQSQDQAYEHALKIQKEQGLTMIAPFDDPLVIAGQGTIGLEILEDLPGLDTVLVPLSGGGLISGIALALKSADPKIKVIGVSMESAPAMQKSLEAGKPVAIPEKDSLADALLGGIGLDNQYTFDLCRRFVDQTLLVNEEQIAKGIYYTLTRQNLVLEGSGAVGISVLLDRLPPDLGKKVVVVASGGNLESGILRRLLAGAPLI</sequence>
<dbReference type="AlphaFoldDB" id="A0A0D2GLR9"/>
<keyword evidence="7" id="KW-1185">Reference proteome</keyword>
<evidence type="ECO:0000313" key="7">
    <source>
        <dbReference type="Proteomes" id="UP000032233"/>
    </source>
</evidence>
<comment type="cofactor">
    <cofactor evidence="1">
        <name>pyridoxal 5'-phosphate</name>
        <dbReference type="ChEBI" id="CHEBI:597326"/>
    </cofactor>
</comment>
<gene>
    <name evidence="6" type="primary">eutB</name>
    <name evidence="6" type="ORF">X474_03000</name>
</gene>
<evidence type="ECO:0000256" key="4">
    <source>
        <dbReference type="ARBA" id="ARBA00023239"/>
    </source>
</evidence>
<accession>A0A0D2GLR9</accession>
<proteinExistence type="inferred from homology"/>
<feature type="domain" description="Tryptophan synthase beta chain-like PALP" evidence="5">
    <location>
        <begin position="19"/>
        <end position="307"/>
    </location>
</feature>
<dbReference type="GO" id="GO:0009097">
    <property type="term" value="P:isoleucine biosynthetic process"/>
    <property type="evidence" value="ECO:0007669"/>
    <property type="project" value="TreeGrafter"/>
</dbReference>
<dbReference type="InterPro" id="IPR036052">
    <property type="entry name" value="TrpB-like_PALP_sf"/>
</dbReference>
<organism evidence="6 7">
    <name type="scientific">Dethiosulfatarculus sandiegensis</name>
    <dbReference type="NCBI Taxonomy" id="1429043"/>
    <lineage>
        <taxon>Bacteria</taxon>
        <taxon>Pseudomonadati</taxon>
        <taxon>Thermodesulfobacteriota</taxon>
        <taxon>Desulfarculia</taxon>
        <taxon>Desulfarculales</taxon>
        <taxon>Desulfarculaceae</taxon>
        <taxon>Dethiosulfatarculus</taxon>
    </lineage>
</organism>
<reference evidence="6 7" key="1">
    <citation type="submission" date="2013-11" db="EMBL/GenBank/DDBJ databases">
        <title>Metagenomic analysis of a methanogenic consortium involved in long chain n-alkane degradation.</title>
        <authorList>
            <person name="Davidova I.A."/>
            <person name="Callaghan A.V."/>
            <person name="Wawrik B."/>
            <person name="Pruitt S."/>
            <person name="Marks C."/>
            <person name="Duncan K.E."/>
            <person name="Suflita J.M."/>
        </authorList>
    </citation>
    <scope>NUCLEOTIDE SEQUENCE [LARGE SCALE GENOMIC DNA]</scope>
    <source>
        <strain evidence="6 7">SPR</strain>
    </source>
</reference>
<dbReference type="Proteomes" id="UP000032233">
    <property type="component" value="Unassembled WGS sequence"/>
</dbReference>
<dbReference type="GO" id="GO:0006567">
    <property type="term" value="P:L-threonine catabolic process"/>
    <property type="evidence" value="ECO:0007669"/>
    <property type="project" value="TreeGrafter"/>
</dbReference>
<comment type="similarity">
    <text evidence="2">Belongs to the serine/threonine dehydratase family.</text>
</comment>
<dbReference type="OrthoDB" id="9811476at2"/>
<dbReference type="PANTHER" id="PTHR48078:SF6">
    <property type="entry name" value="L-THREONINE DEHYDRATASE CATABOLIC TDCB"/>
    <property type="match status" value="1"/>
</dbReference>
<dbReference type="GO" id="GO:0006565">
    <property type="term" value="P:L-serine catabolic process"/>
    <property type="evidence" value="ECO:0007669"/>
    <property type="project" value="TreeGrafter"/>
</dbReference>
<dbReference type="Gene3D" id="3.40.50.1100">
    <property type="match status" value="2"/>
</dbReference>
<protein>
    <submittedName>
        <fullName evidence="6">Threonine dehydratase</fullName>
        <ecNumber evidence="6">4.3.1.19</ecNumber>
    </submittedName>
</protein>
<evidence type="ECO:0000313" key="6">
    <source>
        <dbReference type="EMBL" id="KIX15632.1"/>
    </source>
</evidence>
<dbReference type="STRING" id="1429043.X474_03000"/>
<dbReference type="SUPFAM" id="SSF53686">
    <property type="entry name" value="Tryptophan synthase beta subunit-like PLP-dependent enzymes"/>
    <property type="match status" value="1"/>
</dbReference>
<name>A0A0D2GLR9_9BACT</name>
<dbReference type="EMBL" id="AZAC01000002">
    <property type="protein sequence ID" value="KIX15632.1"/>
    <property type="molecule type" value="Genomic_DNA"/>
</dbReference>
<evidence type="ECO:0000256" key="1">
    <source>
        <dbReference type="ARBA" id="ARBA00001933"/>
    </source>
</evidence>
<dbReference type="FunFam" id="3.40.50.1100:FF:000005">
    <property type="entry name" value="Threonine dehydratase catabolic"/>
    <property type="match status" value="1"/>
</dbReference>
<evidence type="ECO:0000256" key="2">
    <source>
        <dbReference type="ARBA" id="ARBA00010869"/>
    </source>
</evidence>
<dbReference type="GO" id="GO:0003941">
    <property type="term" value="F:L-serine ammonia-lyase activity"/>
    <property type="evidence" value="ECO:0007669"/>
    <property type="project" value="TreeGrafter"/>
</dbReference>
<keyword evidence="4 6" id="KW-0456">Lyase</keyword>
<dbReference type="InParanoid" id="A0A0D2GLR9"/>
<dbReference type="PATRIC" id="fig|1429043.3.peg.628"/>
<evidence type="ECO:0000256" key="3">
    <source>
        <dbReference type="ARBA" id="ARBA00022898"/>
    </source>
</evidence>
<dbReference type="CDD" id="cd01562">
    <property type="entry name" value="Thr-dehyd"/>
    <property type="match status" value="1"/>
</dbReference>
<comment type="caution">
    <text evidence="6">The sequence shown here is derived from an EMBL/GenBank/DDBJ whole genome shotgun (WGS) entry which is preliminary data.</text>
</comment>
<dbReference type="GO" id="GO:0004794">
    <property type="term" value="F:threonine deaminase activity"/>
    <property type="evidence" value="ECO:0007669"/>
    <property type="project" value="UniProtKB-EC"/>
</dbReference>
<evidence type="ECO:0000259" key="5">
    <source>
        <dbReference type="Pfam" id="PF00291"/>
    </source>
</evidence>
<keyword evidence="3" id="KW-0663">Pyridoxal phosphate</keyword>
<dbReference type="PANTHER" id="PTHR48078">
    <property type="entry name" value="THREONINE DEHYDRATASE, MITOCHONDRIAL-RELATED"/>
    <property type="match status" value="1"/>
</dbReference>
<dbReference type="NCBIfam" id="NF005680">
    <property type="entry name" value="PRK07476.1"/>
    <property type="match status" value="1"/>
</dbReference>
<dbReference type="InterPro" id="IPR001926">
    <property type="entry name" value="TrpB-like_PALP"/>
</dbReference>
<dbReference type="Pfam" id="PF00291">
    <property type="entry name" value="PALP"/>
    <property type="match status" value="1"/>
</dbReference>